<keyword evidence="2" id="KW-1185">Reference proteome</keyword>
<name>A0A6A4H1U2_9AGAR</name>
<dbReference type="OrthoDB" id="2896404at2759"/>
<dbReference type="EMBL" id="ML769602">
    <property type="protein sequence ID" value="KAE9392199.1"/>
    <property type="molecule type" value="Genomic_DNA"/>
</dbReference>
<reference evidence="1" key="1">
    <citation type="journal article" date="2019" name="Environ. Microbiol.">
        <title>Fungal ecological strategies reflected in gene transcription - a case study of two litter decomposers.</title>
        <authorList>
            <person name="Barbi F."/>
            <person name="Kohler A."/>
            <person name="Barry K."/>
            <person name="Baskaran P."/>
            <person name="Daum C."/>
            <person name="Fauchery L."/>
            <person name="Ihrmark K."/>
            <person name="Kuo A."/>
            <person name="LaButti K."/>
            <person name="Lipzen A."/>
            <person name="Morin E."/>
            <person name="Grigoriev I.V."/>
            <person name="Henrissat B."/>
            <person name="Lindahl B."/>
            <person name="Martin F."/>
        </authorList>
    </citation>
    <scope>NUCLEOTIDE SEQUENCE</scope>
    <source>
        <strain evidence="1">JB14</strain>
    </source>
</reference>
<dbReference type="AlphaFoldDB" id="A0A6A4H1U2"/>
<accession>A0A6A4H1U2</accession>
<proteinExistence type="predicted"/>
<dbReference type="Proteomes" id="UP000799118">
    <property type="component" value="Unassembled WGS sequence"/>
</dbReference>
<evidence type="ECO:0000313" key="1">
    <source>
        <dbReference type="EMBL" id="KAE9392199.1"/>
    </source>
</evidence>
<sequence>MRFLLPSVMIYICLRKHWSEFRASHLRHATSMFIRASLSSICGVLAFWCTRMFLFVAFHANLQYCNVGITFFSIVYTGDSDETFSKEQIVRLELYCTQCRSFAVSFLCHGHLRNAGGHSTTPALLEKAKTIIWAQSSCSWNFPGSQHNAFWGR</sequence>
<protein>
    <submittedName>
        <fullName evidence="1">Uncharacterized protein</fullName>
    </submittedName>
</protein>
<evidence type="ECO:0000313" key="2">
    <source>
        <dbReference type="Proteomes" id="UP000799118"/>
    </source>
</evidence>
<organism evidence="1 2">
    <name type="scientific">Gymnopus androsaceus JB14</name>
    <dbReference type="NCBI Taxonomy" id="1447944"/>
    <lineage>
        <taxon>Eukaryota</taxon>
        <taxon>Fungi</taxon>
        <taxon>Dikarya</taxon>
        <taxon>Basidiomycota</taxon>
        <taxon>Agaricomycotina</taxon>
        <taxon>Agaricomycetes</taxon>
        <taxon>Agaricomycetidae</taxon>
        <taxon>Agaricales</taxon>
        <taxon>Marasmiineae</taxon>
        <taxon>Omphalotaceae</taxon>
        <taxon>Gymnopus</taxon>
    </lineage>
</organism>
<gene>
    <name evidence="1" type="ORF">BT96DRAFT_286181</name>
</gene>